<feature type="domain" description="Alpha/beta hydrolase fold-3" evidence="2">
    <location>
        <begin position="82"/>
        <end position="278"/>
    </location>
</feature>
<dbReference type="Gene3D" id="3.40.50.1820">
    <property type="entry name" value="alpha/beta hydrolase"/>
    <property type="match status" value="1"/>
</dbReference>
<name>A0A0E3BSQ8_9BURK</name>
<accession>A0A0E3BSQ8</accession>
<dbReference type="SUPFAM" id="SSF53474">
    <property type="entry name" value="alpha/beta-Hydrolases"/>
    <property type="match status" value="1"/>
</dbReference>
<dbReference type="EMBL" id="AWTP01000113">
    <property type="protein sequence ID" value="KGH10745.1"/>
    <property type="molecule type" value="Genomic_DNA"/>
</dbReference>
<evidence type="ECO:0000313" key="3">
    <source>
        <dbReference type="EMBL" id="KGH10745.1"/>
    </source>
</evidence>
<dbReference type="GO" id="GO:0016787">
    <property type="term" value="F:hydrolase activity"/>
    <property type="evidence" value="ECO:0007669"/>
    <property type="project" value="UniProtKB-KW"/>
</dbReference>
<gene>
    <name evidence="3" type="ORF">P608_14240</name>
</gene>
<dbReference type="Pfam" id="PF07859">
    <property type="entry name" value="Abhydrolase_3"/>
    <property type="match status" value="1"/>
</dbReference>
<dbReference type="PANTHER" id="PTHR48081:SF33">
    <property type="entry name" value="KYNURENINE FORMAMIDASE"/>
    <property type="match status" value="1"/>
</dbReference>
<dbReference type="InterPro" id="IPR013094">
    <property type="entry name" value="AB_hydrolase_3"/>
</dbReference>
<keyword evidence="1" id="KW-0378">Hydrolase</keyword>
<sequence>MQAQHLAGNGRPTDAQWLLADPDHQMPLPFPQAEAYARQVMALARELPTDGLDVRLGVPYGRHPLHRYDVFGPKNAQDAPVLVFWHGGGWTNGYRGYVSFMAPLAAELGCILIAPSYRLAPRDRLPAAYEDGLAALRHVFDNAPSFGGCAHRLHLAGHSAGGHLAALVALRHADIRQAGIPAGAIRACLPISGIMDLHHPAPEEGSLEQRVYTMVLSEPGDDVVMSPVHWSMGSTVPMHLSYGERDSERVQRSNQELAHRLSQAGTPCSLSVEAGLDHFSTHTTLRAPQASWYQRLARILEASAP</sequence>
<evidence type="ECO:0000313" key="4">
    <source>
        <dbReference type="Proteomes" id="UP000029549"/>
    </source>
</evidence>
<dbReference type="PANTHER" id="PTHR48081">
    <property type="entry name" value="AB HYDROLASE SUPERFAMILY PROTEIN C4A8.06C"/>
    <property type="match status" value="1"/>
</dbReference>
<dbReference type="InterPro" id="IPR029058">
    <property type="entry name" value="AB_hydrolase_fold"/>
</dbReference>
<organism evidence="3 4">
    <name type="scientific">Comamonas thiooxydans</name>
    <dbReference type="NCBI Taxonomy" id="363952"/>
    <lineage>
        <taxon>Bacteria</taxon>
        <taxon>Pseudomonadati</taxon>
        <taxon>Pseudomonadota</taxon>
        <taxon>Betaproteobacteria</taxon>
        <taxon>Burkholderiales</taxon>
        <taxon>Comamonadaceae</taxon>
        <taxon>Comamonas</taxon>
    </lineage>
</organism>
<comment type="caution">
    <text evidence="3">The sequence shown here is derived from an EMBL/GenBank/DDBJ whole genome shotgun (WGS) entry which is preliminary data.</text>
</comment>
<evidence type="ECO:0000259" key="2">
    <source>
        <dbReference type="Pfam" id="PF07859"/>
    </source>
</evidence>
<dbReference type="Proteomes" id="UP000029549">
    <property type="component" value="Unassembled WGS sequence"/>
</dbReference>
<dbReference type="PROSITE" id="PS00122">
    <property type="entry name" value="CARBOXYLESTERASE_B_1"/>
    <property type="match status" value="1"/>
</dbReference>
<reference evidence="3 4" key="1">
    <citation type="submission" date="2013-09" db="EMBL/GenBank/DDBJ databases">
        <title>High correlation between genotypes and phenotypes of environmental bacteria Comamonas testosteroni strains.</title>
        <authorList>
            <person name="Liu L."/>
            <person name="Zhu W."/>
            <person name="Xia X."/>
            <person name="Xu B."/>
            <person name="Luo M."/>
            <person name="Wang G."/>
        </authorList>
    </citation>
    <scope>NUCLEOTIDE SEQUENCE [LARGE SCALE GENOMIC DNA]</scope>
    <source>
        <strain evidence="3 4">DF2</strain>
    </source>
</reference>
<evidence type="ECO:0000256" key="1">
    <source>
        <dbReference type="ARBA" id="ARBA00022801"/>
    </source>
</evidence>
<keyword evidence="4" id="KW-1185">Reference proteome</keyword>
<dbReference type="RefSeq" id="WP_052052796.1">
    <property type="nucleotide sequence ID" value="NZ_AWTM01000077.1"/>
</dbReference>
<proteinExistence type="predicted"/>
<dbReference type="InterPro" id="IPR050300">
    <property type="entry name" value="GDXG_lipolytic_enzyme"/>
</dbReference>
<dbReference type="AlphaFoldDB" id="A0A0E3BSQ8"/>
<protein>
    <recommendedName>
        <fullName evidence="2">Alpha/beta hydrolase fold-3 domain-containing protein</fullName>
    </recommendedName>
</protein>
<dbReference type="InterPro" id="IPR019826">
    <property type="entry name" value="Carboxylesterase_B_AS"/>
</dbReference>